<evidence type="ECO:0000313" key="2">
    <source>
        <dbReference type="EMBL" id="TVU40429.1"/>
    </source>
</evidence>
<sequence>MAQIGGEVAAKRRNPSSSGEDRLSALPDDILVLILLGLGTISEAVRTSVLSLRWRRIWTLLPNLTFNSAASSSAPKATPLILWRRGSPSPRAASPVVFCTTTWWRSTRAVRRRVSRPSLPSSGAFTGLTVLSLKSIWFQGPCELGDVLSSPRCPVLRKLMVCGVRGLARLAIQSESLLTIHLQYLNELQQLSIDASALKELRFHSCFVENQPVANISAPQLVSLKWRGDAYDPSSVHLVNLGQLQKLNTNIVLGSRQRYVIHNRGVLQLLNRFQGIHSLYIALCYGKKIQNIQFLTEQRKVLCNVAFLKMSVLNRAHSFGACSFHVLRLCAGIRRLSLLFEISRNFEAQSTCPSGCFCDQPTNWKTEELSLNCLQEVEITGLRGAEHEVFFLKLLFNWVATPEKMRVTFDYSISKSRAKELCQKLSSFSKPETCVQFYMFQNYDRNSVHLLSLEDEGTGVLLMVAAKDGNSGPGSGYPTRWGRAWGLFSSMGGARSPPRHESAKPYVPRARSSVSTARAVWAD</sequence>
<protein>
    <recommendedName>
        <fullName evidence="4">F-box domain-containing protein</fullName>
    </recommendedName>
</protein>
<dbReference type="Gramene" id="TVU40429">
    <property type="protein sequence ID" value="TVU40429"/>
    <property type="gene ID" value="EJB05_13893"/>
</dbReference>
<dbReference type="PANTHER" id="PTHR34709:SF61">
    <property type="entry name" value="OS07G0229100 PROTEIN"/>
    <property type="match status" value="1"/>
</dbReference>
<feature type="non-terminal residue" evidence="2">
    <location>
        <position position="1"/>
    </location>
</feature>
<evidence type="ECO:0000313" key="3">
    <source>
        <dbReference type="Proteomes" id="UP000324897"/>
    </source>
</evidence>
<dbReference type="InterPro" id="IPR036047">
    <property type="entry name" value="F-box-like_dom_sf"/>
</dbReference>
<dbReference type="SUPFAM" id="SSF81383">
    <property type="entry name" value="F-box domain"/>
    <property type="match status" value="1"/>
</dbReference>
<proteinExistence type="predicted"/>
<dbReference type="EMBL" id="RWGY01000007">
    <property type="protein sequence ID" value="TVU40429.1"/>
    <property type="molecule type" value="Genomic_DNA"/>
</dbReference>
<comment type="caution">
    <text evidence="2">The sequence shown here is derived from an EMBL/GenBank/DDBJ whole genome shotgun (WGS) entry which is preliminary data.</text>
</comment>
<dbReference type="OrthoDB" id="689532at2759"/>
<reference evidence="2 3" key="1">
    <citation type="journal article" date="2019" name="Sci. Rep.">
        <title>A high-quality genome of Eragrostis curvula grass provides insights into Poaceae evolution and supports new strategies to enhance forage quality.</title>
        <authorList>
            <person name="Carballo J."/>
            <person name="Santos B.A.C.M."/>
            <person name="Zappacosta D."/>
            <person name="Garbus I."/>
            <person name="Selva J.P."/>
            <person name="Gallo C.A."/>
            <person name="Diaz A."/>
            <person name="Albertini E."/>
            <person name="Caccamo M."/>
            <person name="Echenique V."/>
        </authorList>
    </citation>
    <scope>NUCLEOTIDE SEQUENCE [LARGE SCALE GENOMIC DNA]</scope>
    <source>
        <strain evidence="3">cv. Victoria</strain>
        <tissue evidence="2">Leaf</tissue>
    </source>
</reference>
<accession>A0A5J9VW18</accession>
<dbReference type="PANTHER" id="PTHR34709">
    <property type="entry name" value="OS10G0396666 PROTEIN"/>
    <property type="match status" value="1"/>
</dbReference>
<dbReference type="AlphaFoldDB" id="A0A5J9VW18"/>
<organism evidence="2 3">
    <name type="scientific">Eragrostis curvula</name>
    <name type="common">weeping love grass</name>
    <dbReference type="NCBI Taxonomy" id="38414"/>
    <lineage>
        <taxon>Eukaryota</taxon>
        <taxon>Viridiplantae</taxon>
        <taxon>Streptophyta</taxon>
        <taxon>Embryophyta</taxon>
        <taxon>Tracheophyta</taxon>
        <taxon>Spermatophyta</taxon>
        <taxon>Magnoliopsida</taxon>
        <taxon>Liliopsida</taxon>
        <taxon>Poales</taxon>
        <taxon>Poaceae</taxon>
        <taxon>PACMAD clade</taxon>
        <taxon>Chloridoideae</taxon>
        <taxon>Eragrostideae</taxon>
        <taxon>Eragrostidinae</taxon>
        <taxon>Eragrostis</taxon>
    </lineage>
</organism>
<evidence type="ECO:0000256" key="1">
    <source>
        <dbReference type="SAM" id="MobiDB-lite"/>
    </source>
</evidence>
<feature type="region of interest" description="Disordered" evidence="1">
    <location>
        <begin position="1"/>
        <end position="22"/>
    </location>
</feature>
<dbReference type="Proteomes" id="UP000324897">
    <property type="component" value="Chromosome 4"/>
</dbReference>
<keyword evidence="3" id="KW-1185">Reference proteome</keyword>
<name>A0A5J9VW18_9POAL</name>
<gene>
    <name evidence="2" type="ORF">EJB05_13893</name>
</gene>
<dbReference type="InterPro" id="IPR055312">
    <property type="entry name" value="FBL15-like"/>
</dbReference>
<evidence type="ECO:0008006" key="4">
    <source>
        <dbReference type="Google" id="ProtNLM"/>
    </source>
</evidence>